<accession>A0AAI8YMY8</accession>
<evidence type="ECO:0000259" key="3">
    <source>
        <dbReference type="Pfam" id="PF05368"/>
    </source>
</evidence>
<proteinExistence type="predicted"/>
<sequence length="103" mass="11038">MTVFKNILLIDATGSIGSVVLDALEKESIFTLTVLQRASSKSQLPAHLNVVTVPDSYPTDALVAAFKDQDVIVNCMTSLSVADQFRMVDAGIIAGVKHYVPSE</sequence>
<keyword evidence="2" id="KW-0560">Oxidoreductase</keyword>
<dbReference type="PANTHER" id="PTHR47706:SF9">
    <property type="entry name" value="NMRA-LIKE DOMAIN-CONTAINING PROTEIN-RELATED"/>
    <property type="match status" value="1"/>
</dbReference>
<protein>
    <submittedName>
        <fullName evidence="4">Uu.00g062650.m01.CDS01</fullName>
    </submittedName>
</protein>
<dbReference type="Pfam" id="PF05368">
    <property type="entry name" value="NmrA"/>
    <property type="match status" value="1"/>
</dbReference>
<dbReference type="InterPro" id="IPR051609">
    <property type="entry name" value="NmrA/Isoflavone_reductase-like"/>
</dbReference>
<dbReference type="Proteomes" id="UP001295740">
    <property type="component" value="Unassembled WGS sequence"/>
</dbReference>
<dbReference type="EMBL" id="CAUWAG010000018">
    <property type="protein sequence ID" value="CAJ2510640.1"/>
    <property type="molecule type" value="Genomic_DNA"/>
</dbReference>
<evidence type="ECO:0000256" key="1">
    <source>
        <dbReference type="ARBA" id="ARBA00022857"/>
    </source>
</evidence>
<gene>
    <name evidence="4" type="ORF">KHLLAP_LOCUS11108</name>
</gene>
<comment type="caution">
    <text evidence="4">The sequence shown here is derived from an EMBL/GenBank/DDBJ whole genome shotgun (WGS) entry which is preliminary data.</text>
</comment>
<dbReference type="InterPro" id="IPR008030">
    <property type="entry name" value="NmrA-like"/>
</dbReference>
<dbReference type="PANTHER" id="PTHR47706">
    <property type="entry name" value="NMRA-LIKE FAMILY PROTEIN"/>
    <property type="match status" value="1"/>
</dbReference>
<dbReference type="AlphaFoldDB" id="A0AAI8YMY8"/>
<organism evidence="4 5">
    <name type="scientific">Anthostomella pinea</name>
    <dbReference type="NCBI Taxonomy" id="933095"/>
    <lineage>
        <taxon>Eukaryota</taxon>
        <taxon>Fungi</taxon>
        <taxon>Dikarya</taxon>
        <taxon>Ascomycota</taxon>
        <taxon>Pezizomycotina</taxon>
        <taxon>Sordariomycetes</taxon>
        <taxon>Xylariomycetidae</taxon>
        <taxon>Xylariales</taxon>
        <taxon>Xylariaceae</taxon>
        <taxon>Anthostomella</taxon>
    </lineage>
</organism>
<name>A0AAI8YMY8_9PEZI</name>
<evidence type="ECO:0000313" key="4">
    <source>
        <dbReference type="EMBL" id="CAJ2510640.1"/>
    </source>
</evidence>
<dbReference type="GO" id="GO:0016491">
    <property type="term" value="F:oxidoreductase activity"/>
    <property type="evidence" value="ECO:0007669"/>
    <property type="project" value="UniProtKB-KW"/>
</dbReference>
<reference evidence="4" key="1">
    <citation type="submission" date="2023-10" db="EMBL/GenBank/DDBJ databases">
        <authorList>
            <person name="Hackl T."/>
        </authorList>
    </citation>
    <scope>NUCLEOTIDE SEQUENCE</scope>
</reference>
<dbReference type="InterPro" id="IPR036291">
    <property type="entry name" value="NAD(P)-bd_dom_sf"/>
</dbReference>
<feature type="domain" description="NmrA-like" evidence="3">
    <location>
        <begin position="5"/>
        <end position="103"/>
    </location>
</feature>
<keyword evidence="1" id="KW-0521">NADP</keyword>
<evidence type="ECO:0000313" key="5">
    <source>
        <dbReference type="Proteomes" id="UP001295740"/>
    </source>
</evidence>
<dbReference type="SUPFAM" id="SSF51735">
    <property type="entry name" value="NAD(P)-binding Rossmann-fold domains"/>
    <property type="match status" value="1"/>
</dbReference>
<keyword evidence="5" id="KW-1185">Reference proteome</keyword>
<evidence type="ECO:0000256" key="2">
    <source>
        <dbReference type="ARBA" id="ARBA00023002"/>
    </source>
</evidence>
<dbReference type="Gene3D" id="3.40.50.720">
    <property type="entry name" value="NAD(P)-binding Rossmann-like Domain"/>
    <property type="match status" value="1"/>
</dbReference>